<reference evidence="1 2" key="1">
    <citation type="submission" date="2015-02" db="EMBL/GenBank/DDBJ databases">
        <title>Draft genome of a novel marine cyanobacterium (Chroococcales) isolated from South Atlantic Ocean.</title>
        <authorList>
            <person name="Rigonato J."/>
            <person name="Alvarenga D.O."/>
            <person name="Branco L.H."/>
            <person name="Varani A.M."/>
            <person name="Brandini F.P."/>
            <person name="Fiore M.F."/>
        </authorList>
    </citation>
    <scope>NUCLEOTIDE SEQUENCE [LARGE SCALE GENOMIC DNA]</scope>
    <source>
        <strain evidence="1 2">CENA595</strain>
    </source>
</reference>
<dbReference type="EMBL" id="JYON01000008">
    <property type="protein sequence ID" value="KJH71891.1"/>
    <property type="molecule type" value="Genomic_DNA"/>
</dbReference>
<evidence type="ECO:0000313" key="2">
    <source>
        <dbReference type="Proteomes" id="UP000032452"/>
    </source>
</evidence>
<proteinExistence type="predicted"/>
<comment type="caution">
    <text evidence="1">The sequence shown here is derived from an EMBL/GenBank/DDBJ whole genome shotgun (WGS) entry which is preliminary data.</text>
</comment>
<dbReference type="STRING" id="1618023.UH38_09140"/>
<dbReference type="AlphaFoldDB" id="A0A0D8ZXF7"/>
<dbReference type="InterPro" id="IPR036291">
    <property type="entry name" value="NAD(P)-bd_dom_sf"/>
</dbReference>
<sequence>MSQAALRELVTQLQNVLQLLRQKSFWQAEIRKAKIPLKLAGQPDEVAEVVFSFAICSYATGQIIEVDGGWTAS</sequence>
<gene>
    <name evidence="1" type="ORF">UH38_09140</name>
</gene>
<dbReference type="Proteomes" id="UP000032452">
    <property type="component" value="Unassembled WGS sequence"/>
</dbReference>
<dbReference type="SUPFAM" id="SSF51735">
    <property type="entry name" value="NAD(P)-binding Rossmann-fold domains"/>
    <property type="match status" value="1"/>
</dbReference>
<protein>
    <recommendedName>
        <fullName evidence="3">Short-chain dehydrogenase</fullName>
    </recommendedName>
</protein>
<keyword evidence="2" id="KW-1185">Reference proteome</keyword>
<accession>A0A0D8ZXF7</accession>
<organism evidence="1 2">
    <name type="scientific">Aliterella atlantica CENA595</name>
    <dbReference type="NCBI Taxonomy" id="1618023"/>
    <lineage>
        <taxon>Bacteria</taxon>
        <taxon>Bacillati</taxon>
        <taxon>Cyanobacteriota</taxon>
        <taxon>Cyanophyceae</taxon>
        <taxon>Chroococcidiopsidales</taxon>
        <taxon>Aliterellaceae</taxon>
        <taxon>Aliterella</taxon>
    </lineage>
</organism>
<name>A0A0D8ZXF7_9CYAN</name>
<evidence type="ECO:0000313" key="1">
    <source>
        <dbReference type="EMBL" id="KJH71891.1"/>
    </source>
</evidence>
<evidence type="ECO:0008006" key="3">
    <source>
        <dbReference type="Google" id="ProtNLM"/>
    </source>
</evidence>
<dbReference type="Gene3D" id="3.40.50.720">
    <property type="entry name" value="NAD(P)-binding Rossmann-like Domain"/>
    <property type="match status" value="1"/>
</dbReference>